<dbReference type="InterPro" id="IPR036388">
    <property type="entry name" value="WH-like_DNA-bd_sf"/>
</dbReference>
<organism evidence="2 3">
    <name type="scientific">Bifidobacterium biavatii DSM 23969</name>
    <dbReference type="NCBI Taxonomy" id="1437608"/>
    <lineage>
        <taxon>Bacteria</taxon>
        <taxon>Bacillati</taxon>
        <taxon>Actinomycetota</taxon>
        <taxon>Actinomycetes</taxon>
        <taxon>Bifidobacteriales</taxon>
        <taxon>Bifidobacteriaceae</taxon>
        <taxon>Bifidobacterium</taxon>
    </lineage>
</organism>
<feature type="region of interest" description="Disordered" evidence="1">
    <location>
        <begin position="182"/>
        <end position="204"/>
    </location>
</feature>
<feature type="compositionally biased region" description="Basic and acidic residues" evidence="1">
    <location>
        <begin position="122"/>
        <end position="133"/>
    </location>
</feature>
<feature type="compositionally biased region" description="Basic residues" evidence="1">
    <location>
        <begin position="81"/>
        <end position="92"/>
    </location>
</feature>
<feature type="compositionally biased region" description="Basic and acidic residues" evidence="1">
    <location>
        <begin position="384"/>
        <end position="396"/>
    </location>
</feature>
<feature type="compositionally biased region" description="Basic and acidic residues" evidence="1">
    <location>
        <begin position="106"/>
        <end position="115"/>
    </location>
</feature>
<gene>
    <name evidence="2" type="ORF">BBIA_0823</name>
</gene>
<feature type="region of interest" description="Disordered" evidence="1">
    <location>
        <begin position="106"/>
        <end position="167"/>
    </location>
</feature>
<accession>A0A086ZXK8</accession>
<name>A0A086ZXK8_9BIFI</name>
<keyword evidence="3" id="KW-1185">Reference proteome</keyword>
<feature type="region of interest" description="Disordered" evidence="1">
    <location>
        <begin position="71"/>
        <end position="92"/>
    </location>
</feature>
<dbReference type="OrthoDB" id="5198554at2"/>
<dbReference type="AlphaFoldDB" id="A0A086ZXK8"/>
<dbReference type="STRING" id="1437608.GCA_000771645_01318"/>
<sequence length="404" mass="44786">MSSRAENWAWERDDVKGITKFVLVYLARRAYYDDGAAAWPSVETIAFNCGCCERTVIRSLQELERKGYIRPGDQEMSARNPRTRKPIAKGHRSRVWDVVMDGDHAAENIEEKPRNLDALAEGDGKSNPDKDNLSPDGLSPEPKGVKPRTNCPGILDRKSPNRQVINNSPLIPFGDAPLNAEQAATKPVADPKPEPVPATDWGKALPPRGCRNPLWVPEPGKLPEPVTERAGQEVRVLDGIRRRMLAVDQRFDVPATMADRKAVHSLLIDRPYGEIVATMDWAYRNRYWLPRLTSGARFAANYVQLRLEMLTHPDPTGKRAPDAPLPVVKDPNRAIPVSSSSASRVPIYGAALLRTSLCQEHIEGVISQEACPVCAYDKRNHATHDVAGRRKAKTDASAEAVVRP</sequence>
<reference evidence="2 3" key="1">
    <citation type="submission" date="2014-03" db="EMBL/GenBank/DDBJ databases">
        <title>Genomics of Bifidobacteria.</title>
        <authorList>
            <person name="Ventura M."/>
            <person name="Milani C."/>
            <person name="Lugli G.A."/>
        </authorList>
    </citation>
    <scope>NUCLEOTIDE SEQUENCE [LARGE SCALE GENOMIC DNA]</scope>
    <source>
        <strain evidence="2 3">DSM 23969</strain>
    </source>
</reference>
<evidence type="ECO:0000313" key="2">
    <source>
        <dbReference type="EMBL" id="KFI51258.1"/>
    </source>
</evidence>
<protein>
    <submittedName>
        <fullName evidence="2">Rep replicase</fullName>
    </submittedName>
</protein>
<feature type="region of interest" description="Disordered" evidence="1">
    <location>
        <begin position="384"/>
        <end position="404"/>
    </location>
</feature>
<dbReference type="Gene3D" id="1.10.10.10">
    <property type="entry name" value="Winged helix-like DNA-binding domain superfamily/Winged helix DNA-binding domain"/>
    <property type="match status" value="1"/>
</dbReference>
<evidence type="ECO:0000256" key="1">
    <source>
        <dbReference type="SAM" id="MobiDB-lite"/>
    </source>
</evidence>
<dbReference type="Pfam" id="PF13730">
    <property type="entry name" value="HTH_36"/>
    <property type="match status" value="1"/>
</dbReference>
<dbReference type="RefSeq" id="WP_033495361.1">
    <property type="nucleotide sequence ID" value="NZ_JDUU01000025.1"/>
</dbReference>
<dbReference type="EMBL" id="JGYN01000010">
    <property type="protein sequence ID" value="KFI51258.1"/>
    <property type="molecule type" value="Genomic_DNA"/>
</dbReference>
<dbReference type="Proteomes" id="UP000029108">
    <property type="component" value="Unassembled WGS sequence"/>
</dbReference>
<evidence type="ECO:0000313" key="3">
    <source>
        <dbReference type="Proteomes" id="UP000029108"/>
    </source>
</evidence>
<dbReference type="eggNOG" id="ENOG5030HSG">
    <property type="taxonomic scope" value="Bacteria"/>
</dbReference>
<proteinExistence type="predicted"/>
<comment type="caution">
    <text evidence="2">The sequence shown here is derived from an EMBL/GenBank/DDBJ whole genome shotgun (WGS) entry which is preliminary data.</text>
</comment>